<keyword evidence="7 14" id="KW-0067">ATP-binding</keyword>
<sequence>MQQYEKVEKVGEGTYGVVYKVRNLRTHAILALKKIRLADEEEGVPATAIREISLLKELTHPNIVALHDVVYVHSKLYLAFEFLEQDLKRYMDAHHRGLEPAITTSFVFQILCGVAYCHERRVLHRDLKPQNLLLDAHGTVKLADFGLARAFSSSARRAYTHEVVTLWYRAPEILLGAEHYSTPVDLWSVGCIFAEMASCRPLFPGDSEIDELFRIFRVCGTPSDTTWTGVSRLPNYKTEFPKWHPQRLEKTVPELAHDHVALLLLGSMLTYAPAHRITSHDALDHDYFARGFDKSLYSNSVVPLGCC</sequence>
<reference evidence="17" key="1">
    <citation type="submission" date="2023-01" db="EMBL/GenBank/DDBJ databases">
        <title>Metagenome sequencing of chrysophaentin producing Chrysophaeum taylorii.</title>
        <authorList>
            <person name="Davison J."/>
            <person name="Bewley C."/>
        </authorList>
    </citation>
    <scope>NUCLEOTIDE SEQUENCE</scope>
    <source>
        <strain evidence="17">NIES-1699</strain>
    </source>
</reference>
<dbReference type="GO" id="GO:0005634">
    <property type="term" value="C:nucleus"/>
    <property type="evidence" value="ECO:0007669"/>
    <property type="project" value="TreeGrafter"/>
</dbReference>
<dbReference type="FunFam" id="1.10.510.10:FF:000706">
    <property type="entry name" value="Cyclin-dependent kinase 1"/>
    <property type="match status" value="1"/>
</dbReference>
<gene>
    <name evidence="17" type="ORF">CTAYLR_006043</name>
</gene>
<dbReference type="Gene3D" id="1.10.510.10">
    <property type="entry name" value="Transferase(Phosphotransferase) domain 1"/>
    <property type="match status" value="1"/>
</dbReference>
<proteinExistence type="inferred from homology"/>
<dbReference type="GO" id="GO:0000307">
    <property type="term" value="C:cyclin-dependent protein kinase holoenzyme complex"/>
    <property type="evidence" value="ECO:0007669"/>
    <property type="project" value="TreeGrafter"/>
</dbReference>
<comment type="catalytic activity">
    <reaction evidence="12">
        <text>L-threonyl-[protein] + ATP = O-phospho-L-threonyl-[protein] + ADP + H(+)</text>
        <dbReference type="Rhea" id="RHEA:46608"/>
        <dbReference type="Rhea" id="RHEA-COMP:11060"/>
        <dbReference type="Rhea" id="RHEA-COMP:11605"/>
        <dbReference type="ChEBI" id="CHEBI:15378"/>
        <dbReference type="ChEBI" id="CHEBI:30013"/>
        <dbReference type="ChEBI" id="CHEBI:30616"/>
        <dbReference type="ChEBI" id="CHEBI:61977"/>
        <dbReference type="ChEBI" id="CHEBI:456216"/>
        <dbReference type="EC" id="2.7.11.22"/>
    </reaction>
</comment>
<dbReference type="FunFam" id="3.30.200.20:FF:000215">
    <property type="entry name" value="Cyclin-dependent kinase 2 (CDK2L)"/>
    <property type="match status" value="1"/>
</dbReference>
<evidence type="ECO:0000313" key="17">
    <source>
        <dbReference type="EMBL" id="KAJ8609546.1"/>
    </source>
</evidence>
<evidence type="ECO:0000256" key="14">
    <source>
        <dbReference type="PROSITE-ProRule" id="PRU10141"/>
    </source>
</evidence>
<dbReference type="SMART" id="SM00220">
    <property type="entry name" value="S_TKc"/>
    <property type="match status" value="1"/>
</dbReference>
<evidence type="ECO:0000256" key="6">
    <source>
        <dbReference type="ARBA" id="ARBA00022777"/>
    </source>
</evidence>
<dbReference type="EMBL" id="JAQMWT010000138">
    <property type="protein sequence ID" value="KAJ8609546.1"/>
    <property type="molecule type" value="Genomic_DNA"/>
</dbReference>
<dbReference type="GO" id="GO:0010468">
    <property type="term" value="P:regulation of gene expression"/>
    <property type="evidence" value="ECO:0007669"/>
    <property type="project" value="TreeGrafter"/>
</dbReference>
<organism evidence="17 18">
    <name type="scientific">Chrysophaeum taylorii</name>
    <dbReference type="NCBI Taxonomy" id="2483200"/>
    <lineage>
        <taxon>Eukaryota</taxon>
        <taxon>Sar</taxon>
        <taxon>Stramenopiles</taxon>
        <taxon>Ochrophyta</taxon>
        <taxon>Pelagophyceae</taxon>
        <taxon>Pelagomonadales</taxon>
        <taxon>Pelagomonadaceae</taxon>
        <taxon>Chrysophaeum</taxon>
    </lineage>
</organism>
<keyword evidence="5 14" id="KW-0547">Nucleotide-binding</keyword>
<evidence type="ECO:0000256" key="1">
    <source>
        <dbReference type="ARBA" id="ARBA00006485"/>
    </source>
</evidence>
<keyword evidence="3 15" id="KW-0723">Serine/threonine-protein kinase</keyword>
<dbReference type="PROSITE" id="PS00107">
    <property type="entry name" value="PROTEIN_KINASE_ATP"/>
    <property type="match status" value="1"/>
</dbReference>
<evidence type="ECO:0000256" key="3">
    <source>
        <dbReference type="ARBA" id="ARBA00022527"/>
    </source>
</evidence>
<evidence type="ECO:0000256" key="12">
    <source>
        <dbReference type="ARBA" id="ARBA00047811"/>
    </source>
</evidence>
<feature type="domain" description="Protein kinase" evidence="16">
    <location>
        <begin position="4"/>
        <end position="288"/>
    </location>
</feature>
<dbReference type="GO" id="GO:0010389">
    <property type="term" value="P:regulation of G2/M transition of mitotic cell cycle"/>
    <property type="evidence" value="ECO:0007669"/>
    <property type="project" value="TreeGrafter"/>
</dbReference>
<evidence type="ECO:0000256" key="7">
    <source>
        <dbReference type="ARBA" id="ARBA00022840"/>
    </source>
</evidence>
<accession>A0AAD7XLK2</accession>
<dbReference type="AlphaFoldDB" id="A0AAD7XLK2"/>
<dbReference type="InterPro" id="IPR017441">
    <property type="entry name" value="Protein_kinase_ATP_BS"/>
</dbReference>
<evidence type="ECO:0000313" key="18">
    <source>
        <dbReference type="Proteomes" id="UP001230188"/>
    </source>
</evidence>
<evidence type="ECO:0000256" key="15">
    <source>
        <dbReference type="RuleBase" id="RU000304"/>
    </source>
</evidence>
<dbReference type="GO" id="GO:0004693">
    <property type="term" value="F:cyclin-dependent protein serine/threonine kinase activity"/>
    <property type="evidence" value="ECO:0007669"/>
    <property type="project" value="UniProtKB-EC"/>
</dbReference>
<dbReference type="GO" id="GO:0005737">
    <property type="term" value="C:cytoplasm"/>
    <property type="evidence" value="ECO:0007669"/>
    <property type="project" value="TreeGrafter"/>
</dbReference>
<comment type="similarity">
    <text evidence="1">Belongs to the protein kinase superfamily. CMGC Ser/Thr protein kinase family. CDC2/CDKX subfamily.</text>
</comment>
<dbReference type="PROSITE" id="PS00108">
    <property type="entry name" value="PROTEIN_KINASE_ST"/>
    <property type="match status" value="1"/>
</dbReference>
<dbReference type="SUPFAM" id="SSF56112">
    <property type="entry name" value="Protein kinase-like (PK-like)"/>
    <property type="match status" value="1"/>
</dbReference>
<keyword evidence="18" id="KW-1185">Reference proteome</keyword>
<dbReference type="Proteomes" id="UP001230188">
    <property type="component" value="Unassembled WGS sequence"/>
</dbReference>
<evidence type="ECO:0000256" key="13">
    <source>
        <dbReference type="ARBA" id="ARBA00048367"/>
    </source>
</evidence>
<dbReference type="PANTHER" id="PTHR24056">
    <property type="entry name" value="CELL DIVISION PROTEIN KINASE"/>
    <property type="match status" value="1"/>
</dbReference>
<dbReference type="EC" id="2.7.11.22" evidence="2"/>
<dbReference type="PROSITE" id="PS50011">
    <property type="entry name" value="PROTEIN_KINASE_DOM"/>
    <property type="match status" value="1"/>
</dbReference>
<dbReference type="GO" id="GO:0030332">
    <property type="term" value="F:cyclin binding"/>
    <property type="evidence" value="ECO:0007669"/>
    <property type="project" value="TreeGrafter"/>
</dbReference>
<comment type="catalytic activity">
    <reaction evidence="13">
        <text>L-seryl-[protein] + ATP = O-phospho-L-seryl-[protein] + ADP + H(+)</text>
        <dbReference type="Rhea" id="RHEA:17989"/>
        <dbReference type="Rhea" id="RHEA-COMP:9863"/>
        <dbReference type="Rhea" id="RHEA-COMP:11604"/>
        <dbReference type="ChEBI" id="CHEBI:15378"/>
        <dbReference type="ChEBI" id="CHEBI:29999"/>
        <dbReference type="ChEBI" id="CHEBI:30616"/>
        <dbReference type="ChEBI" id="CHEBI:83421"/>
        <dbReference type="ChEBI" id="CHEBI:456216"/>
        <dbReference type="EC" id="2.7.11.22"/>
    </reaction>
</comment>
<evidence type="ECO:0000259" key="16">
    <source>
        <dbReference type="PROSITE" id="PS50011"/>
    </source>
</evidence>
<dbReference type="InterPro" id="IPR050108">
    <property type="entry name" value="CDK"/>
</dbReference>
<comment type="caution">
    <text evidence="17">The sequence shown here is derived from an EMBL/GenBank/DDBJ whole genome shotgun (WGS) entry which is preliminary data.</text>
</comment>
<dbReference type="Pfam" id="PF00069">
    <property type="entry name" value="Pkinase"/>
    <property type="match status" value="1"/>
</dbReference>
<evidence type="ECO:0000256" key="10">
    <source>
        <dbReference type="ARBA" id="ARBA00041902"/>
    </source>
</evidence>
<dbReference type="GO" id="GO:0005524">
    <property type="term" value="F:ATP binding"/>
    <property type="evidence" value="ECO:0007669"/>
    <property type="project" value="UniProtKB-UniRule"/>
</dbReference>
<protein>
    <recommendedName>
        <fullName evidence="9">Cyclin-dependent kinase 2 homolog</fullName>
        <ecNumber evidence="2">2.7.11.22</ecNumber>
    </recommendedName>
    <alternativeName>
        <fullName evidence="10">Cell division control protein 2 homolog</fullName>
    </alternativeName>
    <alternativeName>
        <fullName evidence="11">cdc2-related kinase 2</fullName>
    </alternativeName>
</protein>
<keyword evidence="4" id="KW-0808">Transferase</keyword>
<evidence type="ECO:0000256" key="11">
    <source>
        <dbReference type="ARBA" id="ARBA00042858"/>
    </source>
</evidence>
<comment type="subunit">
    <text evidence="8">May form a complex composed of at least the catalytic subunit CRK2 and a cyclin.</text>
</comment>
<evidence type="ECO:0000256" key="5">
    <source>
        <dbReference type="ARBA" id="ARBA00022741"/>
    </source>
</evidence>
<dbReference type="GO" id="GO:0000082">
    <property type="term" value="P:G1/S transition of mitotic cell cycle"/>
    <property type="evidence" value="ECO:0007669"/>
    <property type="project" value="TreeGrafter"/>
</dbReference>
<evidence type="ECO:0000256" key="2">
    <source>
        <dbReference type="ARBA" id="ARBA00012425"/>
    </source>
</evidence>
<dbReference type="GO" id="GO:0007165">
    <property type="term" value="P:signal transduction"/>
    <property type="evidence" value="ECO:0007669"/>
    <property type="project" value="TreeGrafter"/>
</dbReference>
<evidence type="ECO:0000256" key="9">
    <source>
        <dbReference type="ARBA" id="ARBA00039612"/>
    </source>
</evidence>
<name>A0AAD7XLK2_9STRA</name>
<dbReference type="Gene3D" id="3.30.200.20">
    <property type="entry name" value="Phosphorylase Kinase, domain 1"/>
    <property type="match status" value="1"/>
</dbReference>
<evidence type="ECO:0000256" key="4">
    <source>
        <dbReference type="ARBA" id="ARBA00022679"/>
    </source>
</evidence>
<feature type="binding site" evidence="14">
    <location>
        <position position="33"/>
    </location>
    <ligand>
        <name>ATP</name>
        <dbReference type="ChEBI" id="CHEBI:30616"/>
    </ligand>
</feature>
<dbReference type="InterPro" id="IPR000719">
    <property type="entry name" value="Prot_kinase_dom"/>
</dbReference>
<dbReference type="InterPro" id="IPR011009">
    <property type="entry name" value="Kinase-like_dom_sf"/>
</dbReference>
<keyword evidence="6" id="KW-0418">Kinase</keyword>
<dbReference type="InterPro" id="IPR008271">
    <property type="entry name" value="Ser/Thr_kinase_AS"/>
</dbReference>
<evidence type="ECO:0000256" key="8">
    <source>
        <dbReference type="ARBA" id="ARBA00038543"/>
    </source>
</evidence>
<dbReference type="PANTHER" id="PTHR24056:SF254">
    <property type="entry name" value="CYCLIN-DEPENDENT KINASE 2"/>
    <property type="match status" value="1"/>
</dbReference>